<keyword evidence="1 4" id="KW-0489">Methyltransferase</keyword>
<dbReference type="SUPFAM" id="SSF53335">
    <property type="entry name" value="S-adenosyl-L-methionine-dependent methyltransferases"/>
    <property type="match status" value="1"/>
</dbReference>
<dbReference type="PANTHER" id="PTHR43397">
    <property type="entry name" value="ERGOTHIONEINE BIOSYNTHESIS PROTEIN 1"/>
    <property type="match status" value="1"/>
</dbReference>
<reference evidence="4 5" key="1">
    <citation type="submission" date="2019-02" db="EMBL/GenBank/DDBJ databases">
        <title>Deep-cultivation of Planctomycetes and their phenomic and genomic characterization uncovers novel biology.</title>
        <authorList>
            <person name="Wiegand S."/>
            <person name="Jogler M."/>
            <person name="Boedeker C."/>
            <person name="Pinto D."/>
            <person name="Vollmers J."/>
            <person name="Rivas-Marin E."/>
            <person name="Kohn T."/>
            <person name="Peeters S.H."/>
            <person name="Heuer A."/>
            <person name="Rast P."/>
            <person name="Oberbeckmann S."/>
            <person name="Bunk B."/>
            <person name="Jeske O."/>
            <person name="Meyerdierks A."/>
            <person name="Storesund J.E."/>
            <person name="Kallscheuer N."/>
            <person name="Luecker S."/>
            <person name="Lage O.M."/>
            <person name="Pohl T."/>
            <person name="Merkel B.J."/>
            <person name="Hornburger P."/>
            <person name="Mueller R.-W."/>
            <person name="Bruemmer F."/>
            <person name="Labrenz M."/>
            <person name="Spormann A.M."/>
            <person name="Op den Camp H."/>
            <person name="Overmann J."/>
            <person name="Amann R."/>
            <person name="Jetten M.S.M."/>
            <person name="Mascher T."/>
            <person name="Medema M.H."/>
            <person name="Devos D.P."/>
            <person name="Kaster A.-K."/>
            <person name="Ovreas L."/>
            <person name="Rohde M."/>
            <person name="Galperin M.Y."/>
            <person name="Jogler C."/>
        </authorList>
    </citation>
    <scope>NUCLEOTIDE SEQUENCE [LARGE SCALE GENOMIC DNA]</scope>
    <source>
        <strain evidence="4 5">Pla163</strain>
    </source>
</reference>
<keyword evidence="5" id="KW-1185">Reference proteome</keyword>
<dbReference type="GO" id="GO:0032259">
    <property type="term" value="P:methylation"/>
    <property type="evidence" value="ECO:0007669"/>
    <property type="project" value="UniProtKB-KW"/>
</dbReference>
<dbReference type="RefSeq" id="WP_145187857.1">
    <property type="nucleotide sequence ID" value="NZ_CP036290.1"/>
</dbReference>
<accession>A0A518D0V6</accession>
<name>A0A518D0V6_9BACT</name>
<dbReference type="InterPro" id="IPR035094">
    <property type="entry name" value="EgtD"/>
</dbReference>
<dbReference type="EMBL" id="CP036290">
    <property type="protein sequence ID" value="QDU85111.1"/>
    <property type="molecule type" value="Genomic_DNA"/>
</dbReference>
<dbReference type="NCBIfam" id="TIGR03438">
    <property type="entry name" value="egtD_ergothio"/>
    <property type="match status" value="1"/>
</dbReference>
<evidence type="ECO:0000259" key="3">
    <source>
        <dbReference type="Pfam" id="PF10017"/>
    </source>
</evidence>
<dbReference type="InterPro" id="IPR017804">
    <property type="entry name" value="MeTrfase_EgtD-like"/>
</dbReference>
<evidence type="ECO:0000256" key="1">
    <source>
        <dbReference type="ARBA" id="ARBA00022603"/>
    </source>
</evidence>
<dbReference type="OrthoDB" id="5289726at2"/>
<evidence type="ECO:0000313" key="4">
    <source>
        <dbReference type="EMBL" id="QDU85111.1"/>
    </source>
</evidence>
<dbReference type="Proteomes" id="UP000319342">
    <property type="component" value="Chromosome"/>
</dbReference>
<gene>
    <name evidence="4" type="primary">egtD</name>
    <name evidence="4" type="ORF">Pla163_22360</name>
</gene>
<protein>
    <submittedName>
        <fullName evidence="4">Histidine-specific methyltransferase EgtD</fullName>
        <ecNumber evidence="4">2.1.1.44</ecNumber>
    </submittedName>
</protein>
<organism evidence="4 5">
    <name type="scientific">Rohdeia mirabilis</name>
    <dbReference type="NCBI Taxonomy" id="2528008"/>
    <lineage>
        <taxon>Bacteria</taxon>
        <taxon>Pseudomonadati</taxon>
        <taxon>Planctomycetota</taxon>
        <taxon>Planctomycetia</taxon>
        <taxon>Planctomycetia incertae sedis</taxon>
        <taxon>Rohdeia</taxon>
    </lineage>
</organism>
<proteinExistence type="predicted"/>
<dbReference type="GO" id="GO:0052706">
    <property type="term" value="F:L-histidine N(alpha)-methyltransferase activity"/>
    <property type="evidence" value="ECO:0007669"/>
    <property type="project" value="UniProtKB-EC"/>
</dbReference>
<dbReference type="EC" id="2.1.1.44" evidence="4"/>
<dbReference type="AlphaFoldDB" id="A0A518D0V6"/>
<evidence type="ECO:0000313" key="5">
    <source>
        <dbReference type="Proteomes" id="UP000319342"/>
    </source>
</evidence>
<keyword evidence="2 4" id="KW-0808">Transferase</keyword>
<dbReference type="InterPro" id="IPR029063">
    <property type="entry name" value="SAM-dependent_MTases_sf"/>
</dbReference>
<dbReference type="Pfam" id="PF10017">
    <property type="entry name" value="Methyltransf_33"/>
    <property type="match status" value="1"/>
</dbReference>
<dbReference type="InterPro" id="IPR051128">
    <property type="entry name" value="EgtD_Methyltrsf_superfamily"/>
</dbReference>
<dbReference type="PIRSF" id="PIRSF018005">
    <property type="entry name" value="UCP018005"/>
    <property type="match status" value="1"/>
</dbReference>
<feature type="domain" description="Histidine-specific methyltransferase SAM-dependent" evidence="3">
    <location>
        <begin position="25"/>
        <end position="328"/>
    </location>
</feature>
<evidence type="ECO:0000256" key="2">
    <source>
        <dbReference type="ARBA" id="ARBA00022679"/>
    </source>
</evidence>
<dbReference type="PANTHER" id="PTHR43397:SF1">
    <property type="entry name" value="ERGOTHIONEINE BIOSYNTHESIS PROTEIN 1"/>
    <property type="match status" value="1"/>
</dbReference>
<dbReference type="InterPro" id="IPR019257">
    <property type="entry name" value="MeTrfase_dom"/>
</dbReference>
<dbReference type="Gene3D" id="3.40.50.150">
    <property type="entry name" value="Vaccinia Virus protein VP39"/>
    <property type="match status" value="1"/>
</dbReference>
<sequence length="331" mass="36768">MGQVGTKDRFELVGTPPDHQEAEFADAVREGLSASPRHVPARFLYDARGSELFEQICTLPEYYPTRAEREILEDRADEIAAAIDREPTLVEFGSGSAEKTRHVIEALIARHGHLRYAPIDISRAALEASADGLLADHPELEMVGVWGEYARGLLTLERVTDSPLLVLWLGSSIGNLTHTEALAFLRDVRERLAPQDRLLIGVDLVKDPAVLEAAYDDAQGVTAAFTLNLIARIARELGGDLRPEDFCYRSRWNPDEERIESHLEVVRAHTAHIPGAKLEVAFEVGDRIHTEYAHKYTPKSFAALAADAGFAVERNWTDGEARFRSCLLAPR</sequence>